<dbReference type="InterPro" id="IPR017453">
    <property type="entry name" value="GCV_H_sub"/>
</dbReference>
<dbReference type="CDD" id="cd06848">
    <property type="entry name" value="GCS_H"/>
    <property type="match status" value="1"/>
</dbReference>
<dbReference type="Pfam" id="PF01597">
    <property type="entry name" value="GCV_H"/>
    <property type="match status" value="1"/>
</dbReference>
<evidence type="ECO:0000256" key="4">
    <source>
        <dbReference type="PIRSR" id="PIRSR617453-50"/>
    </source>
</evidence>
<evidence type="ECO:0000259" key="5">
    <source>
        <dbReference type="PROSITE" id="PS50968"/>
    </source>
</evidence>
<dbReference type="PANTHER" id="PTHR11715">
    <property type="entry name" value="GLYCINE CLEAVAGE SYSTEM H PROTEIN"/>
    <property type="match status" value="1"/>
</dbReference>
<protein>
    <recommendedName>
        <fullName evidence="3">Glycine cleavage system H protein</fullName>
    </recommendedName>
</protein>
<comment type="caution">
    <text evidence="6">The sequence shown here is derived from an EMBL/GenBank/DDBJ whole genome shotgun (WGS) entry which is preliminary data.</text>
</comment>
<dbReference type="GO" id="GO:0005829">
    <property type="term" value="C:cytosol"/>
    <property type="evidence" value="ECO:0007669"/>
    <property type="project" value="TreeGrafter"/>
</dbReference>
<gene>
    <name evidence="3 6" type="primary">gcvH</name>
    <name evidence="6" type="ORF">ICT70_02400</name>
</gene>
<evidence type="ECO:0000256" key="2">
    <source>
        <dbReference type="ARBA" id="ARBA00022823"/>
    </source>
</evidence>
<proteinExistence type="inferred from homology"/>
<dbReference type="HAMAP" id="MF_00272">
    <property type="entry name" value="GcvH"/>
    <property type="match status" value="1"/>
</dbReference>
<keyword evidence="7" id="KW-1185">Reference proteome</keyword>
<dbReference type="AlphaFoldDB" id="A0A8J6UQR2"/>
<reference evidence="6" key="1">
    <citation type="submission" date="2020-09" db="EMBL/GenBank/DDBJ databases">
        <title>Pelobacter alkaliphilus sp. nov., a novel anaerobic arsenate-reducing bacterium from terrestrial mud volcano.</title>
        <authorList>
            <person name="Khomyakova M.A."/>
            <person name="Merkel A.Y."/>
            <person name="Slobodkin A.I."/>
        </authorList>
    </citation>
    <scope>NUCLEOTIDE SEQUENCE</scope>
    <source>
        <strain evidence="6">M08fum</strain>
    </source>
</reference>
<dbReference type="InterPro" id="IPR002930">
    <property type="entry name" value="GCV_H"/>
</dbReference>
<comment type="similarity">
    <text evidence="1 3">Belongs to the GcvH family.</text>
</comment>
<keyword evidence="2 3" id="KW-0450">Lipoyl</keyword>
<name>A0A8J6UQR2_9BACT</name>
<comment type="function">
    <text evidence="3">The glycine cleavage system catalyzes the degradation of glycine. The H protein shuttles the methylamine group of glycine from the P protein to the T protein.</text>
</comment>
<dbReference type="PANTHER" id="PTHR11715:SF3">
    <property type="entry name" value="GLYCINE CLEAVAGE SYSTEM H PROTEIN-RELATED"/>
    <property type="match status" value="1"/>
</dbReference>
<accession>A0A8J6UQR2</accession>
<feature type="modified residue" description="N6-lipoyllysine" evidence="3 4">
    <location>
        <position position="63"/>
    </location>
</feature>
<organism evidence="6 7">
    <name type="scientific">Pelovirga terrestris</name>
    <dbReference type="NCBI Taxonomy" id="2771352"/>
    <lineage>
        <taxon>Bacteria</taxon>
        <taxon>Pseudomonadati</taxon>
        <taxon>Thermodesulfobacteriota</taxon>
        <taxon>Desulfuromonadia</taxon>
        <taxon>Geobacterales</taxon>
        <taxon>Geobacteraceae</taxon>
        <taxon>Pelovirga</taxon>
    </lineage>
</organism>
<dbReference type="NCBIfam" id="TIGR00527">
    <property type="entry name" value="gcvH"/>
    <property type="match status" value="1"/>
</dbReference>
<dbReference type="GO" id="GO:0019464">
    <property type="term" value="P:glycine decarboxylation via glycine cleavage system"/>
    <property type="evidence" value="ECO:0007669"/>
    <property type="project" value="UniProtKB-UniRule"/>
</dbReference>
<comment type="cofactor">
    <cofactor evidence="3">
        <name>(R)-lipoate</name>
        <dbReference type="ChEBI" id="CHEBI:83088"/>
    </cofactor>
    <text evidence="3">Binds 1 lipoyl cofactor covalently.</text>
</comment>
<feature type="domain" description="Lipoyl-binding" evidence="5">
    <location>
        <begin position="22"/>
        <end position="104"/>
    </location>
</feature>
<evidence type="ECO:0000256" key="1">
    <source>
        <dbReference type="ARBA" id="ARBA00009249"/>
    </source>
</evidence>
<dbReference type="PROSITE" id="PS50968">
    <property type="entry name" value="BIOTINYL_LIPOYL"/>
    <property type="match status" value="1"/>
</dbReference>
<dbReference type="SUPFAM" id="SSF51230">
    <property type="entry name" value="Single hybrid motif"/>
    <property type="match status" value="1"/>
</dbReference>
<dbReference type="RefSeq" id="WP_191153785.1">
    <property type="nucleotide sequence ID" value="NZ_JACWUN010000002.1"/>
</dbReference>
<dbReference type="NCBIfam" id="NF002270">
    <property type="entry name" value="PRK01202.1"/>
    <property type="match status" value="1"/>
</dbReference>
<dbReference type="EMBL" id="JACWUN010000002">
    <property type="protein sequence ID" value="MBD1399511.1"/>
    <property type="molecule type" value="Genomic_DNA"/>
</dbReference>
<dbReference type="Proteomes" id="UP000632828">
    <property type="component" value="Unassembled WGS sequence"/>
</dbReference>
<evidence type="ECO:0000313" key="6">
    <source>
        <dbReference type="EMBL" id="MBD1399511.1"/>
    </source>
</evidence>
<dbReference type="Gene3D" id="2.40.50.100">
    <property type="match status" value="1"/>
</dbReference>
<dbReference type="InterPro" id="IPR033753">
    <property type="entry name" value="GCV_H/Fam206"/>
</dbReference>
<sequence length="128" mass="14243">MDIPDDLKYSEEHQWVQAEDDIALIGISDFAQEQLGEIVFLELPEVGDQLQSGKPYGVVESAKTVSDLYAPVTGDVVEINDELPDSPEIINSSPYEDGWLIKVKLVDPAELDDLLDAASYEEMIEDEE</sequence>
<evidence type="ECO:0000256" key="3">
    <source>
        <dbReference type="HAMAP-Rule" id="MF_00272"/>
    </source>
</evidence>
<dbReference type="GO" id="GO:0009249">
    <property type="term" value="P:protein lipoylation"/>
    <property type="evidence" value="ECO:0007669"/>
    <property type="project" value="TreeGrafter"/>
</dbReference>
<dbReference type="InterPro" id="IPR000089">
    <property type="entry name" value="Biotin_lipoyl"/>
</dbReference>
<dbReference type="GO" id="GO:0005960">
    <property type="term" value="C:glycine cleavage complex"/>
    <property type="evidence" value="ECO:0007669"/>
    <property type="project" value="InterPro"/>
</dbReference>
<dbReference type="InterPro" id="IPR011053">
    <property type="entry name" value="Single_hybrid_motif"/>
</dbReference>
<comment type="subunit">
    <text evidence="3">The glycine cleavage system is composed of four proteins: P, T, L and H.</text>
</comment>
<evidence type="ECO:0000313" key="7">
    <source>
        <dbReference type="Proteomes" id="UP000632828"/>
    </source>
</evidence>